<dbReference type="Proteomes" id="UP001305647">
    <property type="component" value="Unassembled WGS sequence"/>
</dbReference>
<proteinExistence type="predicted"/>
<sequence>MDSAIESRRNRVVLGKPLVGSAVPHGCGVVARTCKRLQVAAATSRELARRRGRKDQLTSRRLPAPGCRTEVLWPDWLVAQTPAARLHLPCLPLLSPFLRLFLLHFTFRHNTRHIAIPPTLCAPLLRPQSSSACRGDRAHNSRVGPLIARFNQSWASELPRPGFTVCCTGVVSVQLRIRRGTITVTTRPFHPIPSTSARSISARGCVH</sequence>
<name>A0AAN6PZJ7_9PEZI</name>
<accession>A0AAN6PZJ7</accession>
<gene>
    <name evidence="1" type="ORF">N658DRAFT_144177</name>
</gene>
<reference evidence="1" key="1">
    <citation type="journal article" date="2023" name="Mol. Phylogenet. Evol.">
        <title>Genome-scale phylogeny and comparative genomics of the fungal order Sordariales.</title>
        <authorList>
            <person name="Hensen N."/>
            <person name="Bonometti L."/>
            <person name="Westerberg I."/>
            <person name="Brannstrom I.O."/>
            <person name="Guillou S."/>
            <person name="Cros-Aarteil S."/>
            <person name="Calhoun S."/>
            <person name="Haridas S."/>
            <person name="Kuo A."/>
            <person name="Mondo S."/>
            <person name="Pangilinan J."/>
            <person name="Riley R."/>
            <person name="LaButti K."/>
            <person name="Andreopoulos B."/>
            <person name="Lipzen A."/>
            <person name="Chen C."/>
            <person name="Yan M."/>
            <person name="Daum C."/>
            <person name="Ng V."/>
            <person name="Clum A."/>
            <person name="Steindorff A."/>
            <person name="Ohm R.A."/>
            <person name="Martin F."/>
            <person name="Silar P."/>
            <person name="Natvig D.O."/>
            <person name="Lalanne C."/>
            <person name="Gautier V."/>
            <person name="Ament-Velasquez S.L."/>
            <person name="Kruys A."/>
            <person name="Hutchinson M.I."/>
            <person name="Powell A.J."/>
            <person name="Barry K."/>
            <person name="Miller A.N."/>
            <person name="Grigoriev I.V."/>
            <person name="Debuchy R."/>
            <person name="Gladieux P."/>
            <person name="Hiltunen Thoren M."/>
            <person name="Johannesson H."/>
        </authorList>
    </citation>
    <scope>NUCLEOTIDE SEQUENCE</scope>
    <source>
        <strain evidence="1">CBS 757.83</strain>
    </source>
</reference>
<dbReference type="EMBL" id="MU863644">
    <property type="protein sequence ID" value="KAK4100011.1"/>
    <property type="molecule type" value="Genomic_DNA"/>
</dbReference>
<keyword evidence="2" id="KW-1185">Reference proteome</keyword>
<organism evidence="1 2">
    <name type="scientific">Parathielavia hyrcaniae</name>
    <dbReference type="NCBI Taxonomy" id="113614"/>
    <lineage>
        <taxon>Eukaryota</taxon>
        <taxon>Fungi</taxon>
        <taxon>Dikarya</taxon>
        <taxon>Ascomycota</taxon>
        <taxon>Pezizomycotina</taxon>
        <taxon>Sordariomycetes</taxon>
        <taxon>Sordariomycetidae</taxon>
        <taxon>Sordariales</taxon>
        <taxon>Chaetomiaceae</taxon>
        <taxon>Parathielavia</taxon>
    </lineage>
</organism>
<dbReference type="AlphaFoldDB" id="A0AAN6PZJ7"/>
<evidence type="ECO:0000313" key="2">
    <source>
        <dbReference type="Proteomes" id="UP001305647"/>
    </source>
</evidence>
<protein>
    <submittedName>
        <fullName evidence="1">Uncharacterized protein</fullName>
    </submittedName>
</protein>
<reference evidence="1" key="2">
    <citation type="submission" date="2023-05" db="EMBL/GenBank/DDBJ databases">
        <authorList>
            <consortium name="Lawrence Berkeley National Laboratory"/>
            <person name="Steindorff A."/>
            <person name="Hensen N."/>
            <person name="Bonometti L."/>
            <person name="Westerberg I."/>
            <person name="Brannstrom I.O."/>
            <person name="Guillou S."/>
            <person name="Cros-Aarteil S."/>
            <person name="Calhoun S."/>
            <person name="Haridas S."/>
            <person name="Kuo A."/>
            <person name="Mondo S."/>
            <person name="Pangilinan J."/>
            <person name="Riley R."/>
            <person name="Labutti K."/>
            <person name="Andreopoulos B."/>
            <person name="Lipzen A."/>
            <person name="Chen C."/>
            <person name="Yanf M."/>
            <person name="Daum C."/>
            <person name="Ng V."/>
            <person name="Clum A."/>
            <person name="Ohm R."/>
            <person name="Martin F."/>
            <person name="Silar P."/>
            <person name="Natvig D."/>
            <person name="Lalanne C."/>
            <person name="Gautier V."/>
            <person name="Ament-Velasquez S.L."/>
            <person name="Kruys A."/>
            <person name="Hutchinson M.I."/>
            <person name="Powell A.J."/>
            <person name="Barry K."/>
            <person name="Miller A.N."/>
            <person name="Grigoriev I.V."/>
            <person name="Debuchy R."/>
            <person name="Gladieux P."/>
            <person name="Thoren M.H."/>
            <person name="Johannesson H."/>
        </authorList>
    </citation>
    <scope>NUCLEOTIDE SEQUENCE</scope>
    <source>
        <strain evidence="1">CBS 757.83</strain>
    </source>
</reference>
<evidence type="ECO:0000313" key="1">
    <source>
        <dbReference type="EMBL" id="KAK4100011.1"/>
    </source>
</evidence>
<comment type="caution">
    <text evidence="1">The sequence shown here is derived from an EMBL/GenBank/DDBJ whole genome shotgun (WGS) entry which is preliminary data.</text>
</comment>